<evidence type="ECO:0000256" key="1">
    <source>
        <dbReference type="SAM" id="Phobius"/>
    </source>
</evidence>
<feature type="transmembrane region" description="Helical" evidence="1">
    <location>
        <begin position="48"/>
        <end position="66"/>
    </location>
</feature>
<keyword evidence="2" id="KW-1185">Reference proteome</keyword>
<name>A0A914Z3Q8_9BILA</name>
<evidence type="ECO:0000313" key="3">
    <source>
        <dbReference type="WBParaSite" id="PSU_v2.g6650.t1"/>
    </source>
</evidence>
<keyword evidence="1" id="KW-0812">Transmembrane</keyword>
<organism evidence="2 3">
    <name type="scientific">Panagrolaimus superbus</name>
    <dbReference type="NCBI Taxonomy" id="310955"/>
    <lineage>
        <taxon>Eukaryota</taxon>
        <taxon>Metazoa</taxon>
        <taxon>Ecdysozoa</taxon>
        <taxon>Nematoda</taxon>
        <taxon>Chromadorea</taxon>
        <taxon>Rhabditida</taxon>
        <taxon>Tylenchina</taxon>
        <taxon>Panagrolaimomorpha</taxon>
        <taxon>Panagrolaimoidea</taxon>
        <taxon>Panagrolaimidae</taxon>
        <taxon>Panagrolaimus</taxon>
    </lineage>
</organism>
<accession>A0A914Z3Q8</accession>
<sequence>MNSLNYVGCLNSNIISGGSLFDIRLKELVDNLLKTTTPASDSNGQNHATKLIGIIIFGWIFAFWNLL</sequence>
<keyword evidence="1" id="KW-0472">Membrane</keyword>
<keyword evidence="1" id="KW-1133">Transmembrane helix</keyword>
<dbReference type="Proteomes" id="UP000887577">
    <property type="component" value="Unplaced"/>
</dbReference>
<proteinExistence type="predicted"/>
<protein>
    <submittedName>
        <fullName evidence="3">Uncharacterized protein</fullName>
    </submittedName>
</protein>
<reference evidence="3" key="1">
    <citation type="submission" date="2022-11" db="UniProtKB">
        <authorList>
            <consortium name="WormBaseParasite"/>
        </authorList>
    </citation>
    <scope>IDENTIFICATION</scope>
</reference>
<dbReference type="AlphaFoldDB" id="A0A914Z3Q8"/>
<evidence type="ECO:0000313" key="2">
    <source>
        <dbReference type="Proteomes" id="UP000887577"/>
    </source>
</evidence>
<dbReference type="WBParaSite" id="PSU_v2.g6650.t1">
    <property type="protein sequence ID" value="PSU_v2.g6650.t1"/>
    <property type="gene ID" value="PSU_v2.g6650"/>
</dbReference>